<dbReference type="AlphaFoldDB" id="A0A0N7L5Z2"/>
<organism evidence="1 2">
    <name type="scientific">Plasmopara halstedii</name>
    <name type="common">Downy mildew of sunflower</name>
    <dbReference type="NCBI Taxonomy" id="4781"/>
    <lineage>
        <taxon>Eukaryota</taxon>
        <taxon>Sar</taxon>
        <taxon>Stramenopiles</taxon>
        <taxon>Oomycota</taxon>
        <taxon>Peronosporomycetes</taxon>
        <taxon>Peronosporales</taxon>
        <taxon>Peronosporaceae</taxon>
        <taxon>Plasmopara</taxon>
    </lineage>
</organism>
<keyword evidence="2" id="KW-1185">Reference proteome</keyword>
<name>A0A0N7L5Z2_PLAHL</name>
<dbReference type="RefSeq" id="XP_024579196.1">
    <property type="nucleotide sequence ID" value="XM_024728750.1"/>
</dbReference>
<evidence type="ECO:0000313" key="1">
    <source>
        <dbReference type="EMBL" id="CEG42827.1"/>
    </source>
</evidence>
<proteinExistence type="predicted"/>
<protein>
    <submittedName>
        <fullName evidence="1">Uncharacterized protein</fullName>
    </submittedName>
</protein>
<sequence>MPAPEDASAQSGQRFLKQMVPYDPDYNDERLAAWLDQIVQPQRKVLSDVKMRLTFNKDKLVSRLFAKNEINPVQEDFFKSAEFLQVADMIKKAFFIKSKSTDAIFNELIRAAHGKEYEMLESLARSIGELRAEGEIKIRGKTLVSATTRPQNALSDDEAKDFKRLRPSVLALEPYLLYSWKEMSVSSEQAKKSLSLDLSSPNFLDSPHLPLYIKYLDMTSRLDPFRTLLFEMKEQGLRDHVIVSKLLDAGAMTKPDSIPRKIMDSMFLDWDIRSVSFAGLYKILVPDLSITDNTVMIYKELAGVIVTSRLVESDTGVELVAIEKNVDEYMPPIPERDKQLADLLALNVFGTDKSSINRFKTLIQHGAQTPSRRMISFAENLFEGLRMHWSDCGLSPQTLLFLTDTEKLEHEELLTSPHLWTFLVYTTEHVRSSDERGEQLFAELQPRLSDEEIASLLAEMRVEDINIFEPLVKRLSGEWNSRGESLKSLATTLGLDEDPLSNPIIAPMFYYYRQFDNLRFENVLLIRKFLTMKYPEGQDLDELIKGKMVTENFFHREALSEMLFAPWLNEGLSVKNLKGGSEAESELRDMYRSAMRIAKHRNNST</sequence>
<dbReference type="Proteomes" id="UP000054928">
    <property type="component" value="Unassembled WGS sequence"/>
</dbReference>
<dbReference type="GeneID" id="36408125"/>
<reference evidence="2" key="1">
    <citation type="submission" date="2014-09" db="EMBL/GenBank/DDBJ databases">
        <authorList>
            <person name="Sharma Rahul"/>
            <person name="Thines Marco"/>
        </authorList>
    </citation>
    <scope>NUCLEOTIDE SEQUENCE [LARGE SCALE GENOMIC DNA]</scope>
</reference>
<evidence type="ECO:0000313" key="2">
    <source>
        <dbReference type="Proteomes" id="UP000054928"/>
    </source>
</evidence>
<dbReference type="EMBL" id="CCYD01000645">
    <property type="protein sequence ID" value="CEG42827.1"/>
    <property type="molecule type" value="Genomic_DNA"/>
</dbReference>
<accession>A0A0N7L5Z2</accession>